<dbReference type="AlphaFoldDB" id="A0A1F4UKC4"/>
<keyword evidence="1" id="KW-0328">Glycosyltransferase</keyword>
<evidence type="ECO:0000313" key="4">
    <source>
        <dbReference type="EMBL" id="OGC45312.1"/>
    </source>
</evidence>
<keyword evidence="2" id="KW-0808">Transferase</keyword>
<sequence>MRDKILGVNIDFNYTIESAAEQIIIWVKEKKSGIISTTNPYFVISALSDKEFLEIVNNSLLSLPDGVGILYARYYLNKIKKLNKNKVLFPIHAFLIGILCSVQSFFDKKFGVPVPGVELVYKVCELASSKDVNVFLLGGQSRGLRGGLKCDDEYNMAKDAASKLKILYPELKIIGATSEFSREVYDDEKTIKYIKNSMFSNNVNHIDILLVAYNPINQEKWIQRNANKIPATISIGVGRTFDYITDIMRPPNKHYEKLHLAWLYALIKQPWRIKRVFKTIIIFPIKIYLASIYK</sequence>
<comment type="caution">
    <text evidence="4">The sequence shown here is derived from an EMBL/GenBank/DDBJ whole genome shotgun (WGS) entry which is preliminary data.</text>
</comment>
<evidence type="ECO:0000256" key="2">
    <source>
        <dbReference type="ARBA" id="ARBA00022679"/>
    </source>
</evidence>
<keyword evidence="3" id="KW-0812">Transmembrane</keyword>
<dbReference type="Proteomes" id="UP000178615">
    <property type="component" value="Unassembled WGS sequence"/>
</dbReference>
<evidence type="ECO:0000256" key="3">
    <source>
        <dbReference type="SAM" id="Phobius"/>
    </source>
</evidence>
<keyword evidence="3" id="KW-1133">Transmembrane helix</keyword>
<dbReference type="EMBL" id="MEUV01000044">
    <property type="protein sequence ID" value="OGC45312.1"/>
    <property type="molecule type" value="Genomic_DNA"/>
</dbReference>
<accession>A0A1F4UKC4</accession>
<reference evidence="4 5" key="1">
    <citation type="journal article" date="2016" name="Nat. Commun.">
        <title>Thousands of microbial genomes shed light on interconnected biogeochemical processes in an aquifer system.</title>
        <authorList>
            <person name="Anantharaman K."/>
            <person name="Brown C.T."/>
            <person name="Hug L.A."/>
            <person name="Sharon I."/>
            <person name="Castelle C.J."/>
            <person name="Probst A.J."/>
            <person name="Thomas B.C."/>
            <person name="Singh A."/>
            <person name="Wilkins M.J."/>
            <person name="Karaoz U."/>
            <person name="Brodie E.L."/>
            <person name="Williams K.H."/>
            <person name="Hubbard S.S."/>
            <person name="Banfield J.F."/>
        </authorList>
    </citation>
    <scope>NUCLEOTIDE SEQUENCE [LARGE SCALE GENOMIC DNA]</scope>
</reference>
<dbReference type="InterPro" id="IPR004629">
    <property type="entry name" value="WecG_TagA_CpsF"/>
</dbReference>
<keyword evidence="3" id="KW-0472">Membrane</keyword>
<dbReference type="PANTHER" id="PTHR34136">
    <property type="match status" value="1"/>
</dbReference>
<dbReference type="Pfam" id="PF03808">
    <property type="entry name" value="Glyco_tran_WecG"/>
    <property type="match status" value="1"/>
</dbReference>
<evidence type="ECO:0000313" key="5">
    <source>
        <dbReference type="Proteomes" id="UP000178615"/>
    </source>
</evidence>
<evidence type="ECO:0000256" key="1">
    <source>
        <dbReference type="ARBA" id="ARBA00022676"/>
    </source>
</evidence>
<dbReference type="GO" id="GO:0016758">
    <property type="term" value="F:hexosyltransferase activity"/>
    <property type="evidence" value="ECO:0007669"/>
    <property type="project" value="TreeGrafter"/>
</dbReference>
<organism evidence="4 5">
    <name type="scientific">candidate division WWE3 bacterium RBG_19FT_COMBO_34_6</name>
    <dbReference type="NCBI Taxonomy" id="1802612"/>
    <lineage>
        <taxon>Bacteria</taxon>
        <taxon>Katanobacteria</taxon>
    </lineage>
</organism>
<gene>
    <name evidence="4" type="ORF">A2V49_02105</name>
</gene>
<name>A0A1F4UKC4_UNCKA</name>
<dbReference type="PANTHER" id="PTHR34136:SF1">
    <property type="entry name" value="UDP-N-ACETYL-D-MANNOSAMINURONIC ACID TRANSFERASE"/>
    <property type="match status" value="1"/>
</dbReference>
<feature type="transmembrane region" description="Helical" evidence="3">
    <location>
        <begin position="87"/>
        <end position="106"/>
    </location>
</feature>
<evidence type="ECO:0008006" key="6">
    <source>
        <dbReference type="Google" id="ProtNLM"/>
    </source>
</evidence>
<proteinExistence type="predicted"/>
<protein>
    <recommendedName>
        <fullName evidence="6">Glycosyl transferase</fullName>
    </recommendedName>
</protein>